<dbReference type="Proteomes" id="UP000198462">
    <property type="component" value="Unassembled WGS sequence"/>
</dbReference>
<name>A0A219B3K5_9SPHN</name>
<gene>
    <name evidence="6" type="ORF">B5C34_04125</name>
</gene>
<dbReference type="AlphaFoldDB" id="A0A219B3K5"/>
<keyword evidence="1 4" id="KW-0812">Transmembrane</keyword>
<evidence type="ECO:0000256" key="1">
    <source>
        <dbReference type="ARBA" id="ARBA00022692"/>
    </source>
</evidence>
<evidence type="ECO:0000256" key="2">
    <source>
        <dbReference type="ARBA" id="ARBA00022989"/>
    </source>
</evidence>
<proteinExistence type="predicted"/>
<reference evidence="7" key="1">
    <citation type="submission" date="2017-05" db="EMBL/GenBank/DDBJ databases">
        <authorList>
            <person name="Lin X."/>
        </authorList>
    </citation>
    <scope>NUCLEOTIDE SEQUENCE [LARGE SCALE GENOMIC DNA]</scope>
    <source>
        <strain evidence="7">JLT2012</strain>
    </source>
</reference>
<dbReference type="InterPro" id="IPR007667">
    <property type="entry name" value="Hypoxia_induced_domain"/>
</dbReference>
<keyword evidence="3 4" id="KW-0472">Membrane</keyword>
<dbReference type="EMBL" id="NFZT01000001">
    <property type="protein sequence ID" value="OWV32716.1"/>
    <property type="molecule type" value="Genomic_DNA"/>
</dbReference>
<feature type="transmembrane region" description="Helical" evidence="4">
    <location>
        <begin position="46"/>
        <end position="65"/>
    </location>
</feature>
<evidence type="ECO:0000313" key="6">
    <source>
        <dbReference type="EMBL" id="OWV32716.1"/>
    </source>
</evidence>
<evidence type="ECO:0000259" key="5">
    <source>
        <dbReference type="PROSITE" id="PS51503"/>
    </source>
</evidence>
<evidence type="ECO:0000313" key="7">
    <source>
        <dbReference type="Proteomes" id="UP000198462"/>
    </source>
</evidence>
<dbReference type="Pfam" id="PF04588">
    <property type="entry name" value="HIG_1_N"/>
    <property type="match status" value="1"/>
</dbReference>
<feature type="domain" description="HIG1" evidence="5">
    <location>
        <begin position="1"/>
        <end position="66"/>
    </location>
</feature>
<sequence>MNTFIIILIILTALATAFVLVRGIMIMASGKDVSGRRSNKMMNARVWLQAATIGLIVLLAFVMGAL</sequence>
<dbReference type="RefSeq" id="WP_088711510.1">
    <property type="nucleotide sequence ID" value="NZ_NFZT01000001.1"/>
</dbReference>
<accession>A0A219B3K5</accession>
<dbReference type="NCBIfam" id="NF033233">
    <property type="entry name" value="twin_helix"/>
    <property type="match status" value="1"/>
</dbReference>
<feature type="transmembrane region" description="Helical" evidence="4">
    <location>
        <begin position="6"/>
        <end position="25"/>
    </location>
</feature>
<organism evidence="6 7">
    <name type="scientific">Pacificimonas flava</name>
    <dbReference type="NCBI Taxonomy" id="1234595"/>
    <lineage>
        <taxon>Bacteria</taxon>
        <taxon>Pseudomonadati</taxon>
        <taxon>Pseudomonadota</taxon>
        <taxon>Alphaproteobacteria</taxon>
        <taxon>Sphingomonadales</taxon>
        <taxon>Sphingosinicellaceae</taxon>
        <taxon>Pacificimonas</taxon>
    </lineage>
</organism>
<keyword evidence="2 4" id="KW-1133">Transmembrane helix</keyword>
<protein>
    <submittedName>
        <fullName evidence="6">Twin transmembrane helix small protein</fullName>
    </submittedName>
</protein>
<evidence type="ECO:0000256" key="3">
    <source>
        <dbReference type="ARBA" id="ARBA00023136"/>
    </source>
</evidence>
<dbReference type="PROSITE" id="PS51503">
    <property type="entry name" value="HIG1"/>
    <property type="match status" value="1"/>
</dbReference>
<comment type="caution">
    <text evidence="6">The sequence shown here is derived from an EMBL/GenBank/DDBJ whole genome shotgun (WGS) entry which is preliminary data.</text>
</comment>
<keyword evidence="7" id="KW-1185">Reference proteome</keyword>
<dbReference type="OrthoDB" id="7585574at2"/>
<evidence type="ECO:0000256" key="4">
    <source>
        <dbReference type="SAM" id="Phobius"/>
    </source>
</evidence>
<dbReference type="STRING" id="1234595.C725_0984"/>